<dbReference type="EMBL" id="JENY01000016">
    <property type="protein sequence ID" value="EXL06682.1"/>
    <property type="molecule type" value="Genomic_DNA"/>
</dbReference>
<comment type="caution">
    <text evidence="7">The sequence shown here is derived from an EMBL/GenBank/DDBJ whole genome shotgun (WGS) entry which is preliminary data.</text>
</comment>
<dbReference type="GO" id="GO:0015658">
    <property type="term" value="F:branched-chain amino acid transmembrane transporter activity"/>
    <property type="evidence" value="ECO:0007669"/>
    <property type="project" value="TreeGrafter"/>
</dbReference>
<keyword evidence="4" id="KW-0067">ATP-binding</keyword>
<dbReference type="Pfam" id="PF00005">
    <property type="entry name" value="ABC_tran"/>
    <property type="match status" value="1"/>
</dbReference>
<feature type="domain" description="ABC transporter" evidence="6">
    <location>
        <begin position="5"/>
        <end position="82"/>
    </location>
</feature>
<dbReference type="STRING" id="69279.BG36_06495"/>
<proteinExistence type="inferred from homology"/>
<dbReference type="GO" id="GO:0015807">
    <property type="term" value="P:L-amino acid transport"/>
    <property type="evidence" value="ECO:0007669"/>
    <property type="project" value="TreeGrafter"/>
</dbReference>
<keyword evidence="5" id="KW-0029">Amino-acid transport</keyword>
<reference evidence="7 8" key="1">
    <citation type="submission" date="2014-02" db="EMBL/GenBank/DDBJ databases">
        <title>Aquamicrobium defluvii Genome sequencing.</title>
        <authorList>
            <person name="Wang X."/>
        </authorList>
    </citation>
    <scope>NUCLEOTIDE SEQUENCE [LARGE SCALE GENOMIC DNA]</scope>
    <source>
        <strain evidence="7 8">W13Z1</strain>
    </source>
</reference>
<evidence type="ECO:0000256" key="5">
    <source>
        <dbReference type="ARBA" id="ARBA00022970"/>
    </source>
</evidence>
<dbReference type="Proteomes" id="UP000019849">
    <property type="component" value="Unassembled WGS sequence"/>
</dbReference>
<dbReference type="AlphaFoldDB" id="A0A011TRG6"/>
<evidence type="ECO:0000313" key="7">
    <source>
        <dbReference type="EMBL" id="EXL06682.1"/>
    </source>
</evidence>
<evidence type="ECO:0000256" key="3">
    <source>
        <dbReference type="ARBA" id="ARBA00022741"/>
    </source>
</evidence>
<dbReference type="InterPro" id="IPR052156">
    <property type="entry name" value="BCAA_Transport_ATP-bd_LivF"/>
</dbReference>
<dbReference type="HOGENOM" id="CLU_000604_1_2_5"/>
<keyword evidence="2" id="KW-0813">Transport</keyword>
<gene>
    <name evidence="7" type="ORF">BG36_06495</name>
</gene>
<dbReference type="InterPro" id="IPR027417">
    <property type="entry name" value="P-loop_NTPase"/>
</dbReference>
<dbReference type="PANTHER" id="PTHR43820">
    <property type="entry name" value="HIGH-AFFINITY BRANCHED-CHAIN AMINO ACID TRANSPORT ATP-BINDING PROTEIN LIVF"/>
    <property type="match status" value="1"/>
</dbReference>
<dbReference type="InterPro" id="IPR017871">
    <property type="entry name" value="ABC_transporter-like_CS"/>
</dbReference>
<dbReference type="Gene3D" id="3.40.50.300">
    <property type="entry name" value="P-loop containing nucleotide triphosphate hydrolases"/>
    <property type="match status" value="1"/>
</dbReference>
<dbReference type="GO" id="GO:0005524">
    <property type="term" value="F:ATP binding"/>
    <property type="evidence" value="ECO:0007669"/>
    <property type="project" value="UniProtKB-KW"/>
</dbReference>
<sequence length="168" mass="18337">MKNHKRELFGSLSVEVNLRLGGYTRKASESADTLKRVYGLFPILAERRQQNAATLSGGEQQMLAIGRALMTNPRLLMLDEPSIGLAPLIVREILSVIGRLKSEGLTILLVEQNARLALSVADRGYVLEVGRIVLEGTSRELTENPRLSQAYLGGSSDYAAIRSQAPCS</sequence>
<evidence type="ECO:0000256" key="4">
    <source>
        <dbReference type="ARBA" id="ARBA00022840"/>
    </source>
</evidence>
<comment type="similarity">
    <text evidence="1">Belongs to the ABC transporter superfamily.</text>
</comment>
<dbReference type="eggNOG" id="COG0410">
    <property type="taxonomic scope" value="Bacteria"/>
</dbReference>
<keyword evidence="3" id="KW-0547">Nucleotide-binding</keyword>
<protein>
    <submittedName>
        <fullName evidence="7">Amino acid ABC transporter ATPase</fullName>
    </submittedName>
</protein>
<evidence type="ECO:0000256" key="1">
    <source>
        <dbReference type="ARBA" id="ARBA00005417"/>
    </source>
</evidence>
<dbReference type="PROSITE" id="PS00211">
    <property type="entry name" value="ABC_TRANSPORTER_1"/>
    <property type="match status" value="1"/>
</dbReference>
<evidence type="ECO:0000313" key="8">
    <source>
        <dbReference type="Proteomes" id="UP000019849"/>
    </source>
</evidence>
<dbReference type="RefSeq" id="WP_051520601.1">
    <property type="nucleotide sequence ID" value="NZ_KK073889.1"/>
</dbReference>
<dbReference type="InterPro" id="IPR003439">
    <property type="entry name" value="ABC_transporter-like_ATP-bd"/>
</dbReference>
<evidence type="ECO:0000259" key="6">
    <source>
        <dbReference type="Pfam" id="PF00005"/>
    </source>
</evidence>
<dbReference type="SUPFAM" id="SSF52540">
    <property type="entry name" value="P-loop containing nucleoside triphosphate hydrolases"/>
    <property type="match status" value="1"/>
</dbReference>
<evidence type="ECO:0000256" key="2">
    <source>
        <dbReference type="ARBA" id="ARBA00022448"/>
    </source>
</evidence>
<dbReference type="PANTHER" id="PTHR43820:SF6">
    <property type="entry name" value="ABC TRANSPORTER ATP-BINDING PROTEIN"/>
    <property type="match status" value="1"/>
</dbReference>
<organism evidence="7 8">
    <name type="scientific">Aquamicrobium defluvii</name>
    <dbReference type="NCBI Taxonomy" id="69279"/>
    <lineage>
        <taxon>Bacteria</taxon>
        <taxon>Pseudomonadati</taxon>
        <taxon>Pseudomonadota</taxon>
        <taxon>Alphaproteobacteria</taxon>
        <taxon>Hyphomicrobiales</taxon>
        <taxon>Phyllobacteriaceae</taxon>
        <taxon>Aquamicrobium</taxon>
    </lineage>
</organism>
<accession>A0A011TRG6</accession>
<dbReference type="GO" id="GO:0016887">
    <property type="term" value="F:ATP hydrolysis activity"/>
    <property type="evidence" value="ECO:0007669"/>
    <property type="project" value="InterPro"/>
</dbReference>
<name>A0A011TRG6_9HYPH</name>
<dbReference type="PATRIC" id="fig|69279.3.peg.2684"/>